<proteinExistence type="predicted"/>
<evidence type="ECO:0000313" key="1">
    <source>
        <dbReference type="EMBL" id="QCS39711.1"/>
    </source>
</evidence>
<geneLocation type="plasmid" evidence="1">
    <name>pA1966-IMP</name>
</geneLocation>
<protein>
    <submittedName>
        <fullName evidence="1">Uncharacterized protein</fullName>
    </submittedName>
</protein>
<reference evidence="1" key="1">
    <citation type="submission" date="2018-10" db="EMBL/GenBank/DDBJ databases">
        <authorList>
            <person name="Zhou D."/>
        </authorList>
    </citation>
    <scope>NUCLEOTIDE SEQUENCE</scope>
    <source>
        <strain evidence="1">A1966</strain>
        <plasmid evidence="1">pA1966-IMP</plasmid>
    </source>
</reference>
<sequence length="40" mass="4375">MTSGLSRLVYKSSGKVSPVVKSQILIGRLPAHRRDLLPVD</sequence>
<name>A0A4P8WDG0_KLEPN</name>
<keyword evidence="1" id="KW-0614">Plasmid</keyword>
<dbReference type="EMBL" id="MK036889">
    <property type="protein sequence ID" value="QCS39711.1"/>
    <property type="molecule type" value="Genomic_DNA"/>
</dbReference>
<organism evidence="1">
    <name type="scientific">Klebsiella pneumoniae</name>
    <dbReference type="NCBI Taxonomy" id="573"/>
    <lineage>
        <taxon>Bacteria</taxon>
        <taxon>Pseudomonadati</taxon>
        <taxon>Pseudomonadota</taxon>
        <taxon>Gammaproteobacteria</taxon>
        <taxon>Enterobacterales</taxon>
        <taxon>Enterobacteriaceae</taxon>
        <taxon>Klebsiella/Raoultella group</taxon>
        <taxon>Klebsiella</taxon>
        <taxon>Klebsiella pneumoniae complex</taxon>
    </lineage>
</organism>
<accession>A0A4P8WDG0</accession>
<dbReference type="AlphaFoldDB" id="A0A4P8WDG0"/>